<keyword evidence="3 7" id="KW-0812">Transmembrane</keyword>
<reference evidence="8 9" key="1">
    <citation type="submission" date="2018-11" db="EMBL/GenBank/DDBJ databases">
        <title>Genome sequence of Saitozyma podzolica DSM 27192.</title>
        <authorList>
            <person name="Aliyu H."/>
            <person name="Gorte O."/>
            <person name="Ochsenreither K."/>
        </authorList>
    </citation>
    <scope>NUCLEOTIDE SEQUENCE [LARGE SCALE GENOMIC DNA]</scope>
    <source>
        <strain evidence="8 9">DSM 27192</strain>
    </source>
</reference>
<feature type="transmembrane region" description="Helical" evidence="7">
    <location>
        <begin position="504"/>
        <end position="523"/>
    </location>
</feature>
<comment type="caution">
    <text evidence="8">The sequence shown here is derived from an EMBL/GenBank/DDBJ whole genome shotgun (WGS) entry which is preliminary data.</text>
</comment>
<dbReference type="InterPro" id="IPR002293">
    <property type="entry name" value="AA/rel_permease1"/>
</dbReference>
<feature type="transmembrane region" description="Helical" evidence="7">
    <location>
        <begin position="406"/>
        <end position="426"/>
    </location>
</feature>
<dbReference type="GO" id="GO:0016020">
    <property type="term" value="C:membrane"/>
    <property type="evidence" value="ECO:0007669"/>
    <property type="project" value="UniProtKB-SubCell"/>
</dbReference>
<organism evidence="8 9">
    <name type="scientific">Saitozyma podzolica</name>
    <dbReference type="NCBI Taxonomy" id="1890683"/>
    <lineage>
        <taxon>Eukaryota</taxon>
        <taxon>Fungi</taxon>
        <taxon>Dikarya</taxon>
        <taxon>Basidiomycota</taxon>
        <taxon>Agaricomycotina</taxon>
        <taxon>Tremellomycetes</taxon>
        <taxon>Tremellales</taxon>
        <taxon>Trimorphomycetaceae</taxon>
        <taxon>Saitozyma</taxon>
    </lineage>
</organism>
<evidence type="ECO:0008006" key="10">
    <source>
        <dbReference type="Google" id="ProtNLM"/>
    </source>
</evidence>
<dbReference type="PIRSF" id="PIRSF006060">
    <property type="entry name" value="AA_transporter"/>
    <property type="match status" value="1"/>
</dbReference>
<keyword evidence="2" id="KW-0813">Transport</keyword>
<dbReference type="Gene3D" id="1.20.1740.10">
    <property type="entry name" value="Amino acid/polyamine transporter I"/>
    <property type="match status" value="1"/>
</dbReference>
<evidence type="ECO:0000256" key="4">
    <source>
        <dbReference type="ARBA" id="ARBA00022989"/>
    </source>
</evidence>
<proteinExistence type="predicted"/>
<dbReference type="AlphaFoldDB" id="A0A427XTH4"/>
<dbReference type="GO" id="GO:0022857">
    <property type="term" value="F:transmembrane transporter activity"/>
    <property type="evidence" value="ECO:0007669"/>
    <property type="project" value="InterPro"/>
</dbReference>
<feature type="transmembrane region" description="Helical" evidence="7">
    <location>
        <begin position="216"/>
        <end position="235"/>
    </location>
</feature>
<feature type="compositionally biased region" description="Basic and acidic residues" evidence="6">
    <location>
        <begin position="1"/>
        <end position="12"/>
    </location>
</feature>
<sequence length="540" mass="58589">MSPDQSDTKGKESGPGSIVTMSVSRGGERDSHAESHGKVVQEDVTLEENFGYHQAMPRTKTFVNMMMMMVVLSSVPFGIGTTFYYSLVNGGAMVAFWGWVIMSLITICIAVSLGEIASRYPVAGGVYYWSFMLSPPKIAPLVSWIVGWLSVIGNIIVTLTANFGTTQLILASVNIYYPDYIAANWHTVLCSWALILVLGTISIIGQRYLPHVDTFCFIWIVAGVLATAITLPIKANAGRRSAAEVFTQFVDSGTGWPWGWQFVLGLIQGAYCLSPTGMLASMAEEVVKPELTIPRAMVAGIAFNGLLGLVFLLPILFTLGDLTTILGSVTGQPVPEMYLEATGSNSAAFGLFFIVLVNGLSEPSTFYTLRIPHDQQITPLVRFSRDGGLPGSKFFGKVSQRHEMPLNAFFLCAAVQVVLTCLYFGSSAAFNAFIGVAVICLGSSYLVPILVSLIRGRKEVAQGKFYQGKLGLFCNVVAIAWYIFALPLLSFPTAIPVTETTMNYAAAVFVGFALISLIWYLVWGRTHYRGPPISHVSADI</sequence>
<feature type="region of interest" description="Disordered" evidence="6">
    <location>
        <begin position="1"/>
        <end position="38"/>
    </location>
</feature>
<feature type="transmembrane region" description="Helical" evidence="7">
    <location>
        <begin position="183"/>
        <end position="204"/>
    </location>
</feature>
<dbReference type="PROSITE" id="PS00218">
    <property type="entry name" value="AMINO_ACID_PERMEASE_1"/>
    <property type="match status" value="1"/>
</dbReference>
<accession>A0A427XTH4</accession>
<dbReference type="EMBL" id="RSCD01000028">
    <property type="protein sequence ID" value="RSH82123.1"/>
    <property type="molecule type" value="Genomic_DNA"/>
</dbReference>
<protein>
    <recommendedName>
        <fullName evidence="10">GABA-specific high-affinity permease</fullName>
    </recommendedName>
</protein>
<comment type="subcellular location">
    <subcellularLocation>
        <location evidence="1">Membrane</location>
        <topology evidence="1">Multi-pass membrane protein</topology>
    </subcellularLocation>
</comment>
<keyword evidence="9" id="KW-1185">Reference proteome</keyword>
<keyword evidence="4 7" id="KW-1133">Transmembrane helix</keyword>
<evidence type="ECO:0000256" key="2">
    <source>
        <dbReference type="ARBA" id="ARBA00022448"/>
    </source>
</evidence>
<feature type="transmembrane region" description="Helical" evidence="7">
    <location>
        <begin position="96"/>
        <end position="117"/>
    </location>
</feature>
<feature type="transmembrane region" description="Helical" evidence="7">
    <location>
        <begin position="138"/>
        <end position="163"/>
    </location>
</feature>
<feature type="transmembrane region" description="Helical" evidence="7">
    <location>
        <begin position="432"/>
        <end position="454"/>
    </location>
</feature>
<dbReference type="InterPro" id="IPR004840">
    <property type="entry name" value="Amino_acid_permease_CS"/>
</dbReference>
<dbReference type="Proteomes" id="UP000279259">
    <property type="component" value="Unassembled WGS sequence"/>
</dbReference>
<gene>
    <name evidence="8" type="ORF">EHS25_006056</name>
</gene>
<evidence type="ECO:0000256" key="1">
    <source>
        <dbReference type="ARBA" id="ARBA00004141"/>
    </source>
</evidence>
<dbReference type="OrthoDB" id="4476201at2759"/>
<feature type="transmembrane region" description="Helical" evidence="7">
    <location>
        <begin position="295"/>
        <end position="317"/>
    </location>
</feature>
<evidence type="ECO:0000256" key="3">
    <source>
        <dbReference type="ARBA" id="ARBA00022692"/>
    </source>
</evidence>
<feature type="transmembrane region" description="Helical" evidence="7">
    <location>
        <begin position="337"/>
        <end position="360"/>
    </location>
</feature>
<dbReference type="PANTHER" id="PTHR45649">
    <property type="entry name" value="AMINO-ACID PERMEASE BAT1"/>
    <property type="match status" value="1"/>
</dbReference>
<name>A0A427XTH4_9TREE</name>
<evidence type="ECO:0000256" key="6">
    <source>
        <dbReference type="SAM" id="MobiDB-lite"/>
    </source>
</evidence>
<dbReference type="GO" id="GO:0006865">
    <property type="term" value="P:amino acid transport"/>
    <property type="evidence" value="ECO:0007669"/>
    <property type="project" value="InterPro"/>
</dbReference>
<evidence type="ECO:0000313" key="8">
    <source>
        <dbReference type="EMBL" id="RSH82123.1"/>
    </source>
</evidence>
<dbReference type="STRING" id="1890683.A0A427XTH4"/>
<evidence type="ECO:0000256" key="7">
    <source>
        <dbReference type="SAM" id="Phobius"/>
    </source>
</evidence>
<evidence type="ECO:0000256" key="5">
    <source>
        <dbReference type="ARBA" id="ARBA00023136"/>
    </source>
</evidence>
<evidence type="ECO:0000313" key="9">
    <source>
        <dbReference type="Proteomes" id="UP000279259"/>
    </source>
</evidence>
<feature type="compositionally biased region" description="Basic and acidic residues" evidence="6">
    <location>
        <begin position="26"/>
        <end position="38"/>
    </location>
</feature>
<dbReference type="Pfam" id="PF13520">
    <property type="entry name" value="AA_permease_2"/>
    <property type="match status" value="1"/>
</dbReference>
<keyword evidence="5 7" id="KW-0472">Membrane</keyword>
<feature type="transmembrane region" description="Helical" evidence="7">
    <location>
        <begin position="62"/>
        <end position="84"/>
    </location>
</feature>
<dbReference type="PANTHER" id="PTHR45649:SF3">
    <property type="entry name" value="POLYAMINE TRANSPORTER TPO5"/>
    <property type="match status" value="1"/>
</dbReference>